<dbReference type="CDD" id="cd00338">
    <property type="entry name" value="Ser_Recombinase"/>
    <property type="match status" value="1"/>
</dbReference>
<organism evidence="3">
    <name type="scientific">Staphylococcus aureus subsp. aureus GR1</name>
    <dbReference type="NCBI Taxonomy" id="1144272"/>
    <lineage>
        <taxon>Bacteria</taxon>
        <taxon>Bacillati</taxon>
        <taxon>Bacillota</taxon>
        <taxon>Bacilli</taxon>
        <taxon>Bacillales</taxon>
        <taxon>Staphylococcaceae</taxon>
        <taxon>Staphylococcus</taxon>
    </lineage>
</organism>
<dbReference type="GO" id="GO:0000150">
    <property type="term" value="F:DNA strand exchange activity"/>
    <property type="evidence" value="ECO:0007669"/>
    <property type="project" value="InterPro"/>
</dbReference>
<evidence type="ECO:0000259" key="1">
    <source>
        <dbReference type="PROSITE" id="PS51736"/>
    </source>
</evidence>
<proteinExistence type="predicted"/>
<dbReference type="Gene3D" id="3.90.1750.20">
    <property type="entry name" value="Putative Large Serine Recombinase, Chain B, Domain 2"/>
    <property type="match status" value="1"/>
</dbReference>
<dbReference type="SUPFAM" id="SSF53041">
    <property type="entry name" value="Resolvase-like"/>
    <property type="match status" value="1"/>
</dbReference>
<dbReference type="AlphaFoldDB" id="X5IH47"/>
<dbReference type="SMART" id="SM00857">
    <property type="entry name" value="Resolvase"/>
    <property type="match status" value="1"/>
</dbReference>
<dbReference type="PROSITE" id="PS51737">
    <property type="entry name" value="RECOMBINASE_DNA_BIND"/>
    <property type="match status" value="1"/>
</dbReference>
<gene>
    <name evidence="3" type="primary">ccrC</name>
</gene>
<accession>X5IH47</accession>
<dbReference type="InterPro" id="IPR006119">
    <property type="entry name" value="Resolv_N"/>
</dbReference>
<name>X5IH47_STAAU</name>
<dbReference type="PANTHER" id="PTHR30461">
    <property type="entry name" value="DNA-INVERTASE FROM LAMBDOID PROPHAGE"/>
    <property type="match status" value="1"/>
</dbReference>
<reference evidence="3" key="1">
    <citation type="journal article" date="2012" name="J. Bacteriol.">
        <title>Draft genome sequence of Staphylococcus aureus ST672, an emerging disease clone from India.</title>
        <authorList>
            <person name="Khedkar S."/>
            <person name="Prabhakara S."/>
            <person name="Loganathan R.M."/>
            <person name="Chandana S."/>
            <person name="Gowda M."/>
            <person name="Arakere G."/>
            <person name="Seshasayee A.S."/>
        </authorList>
    </citation>
    <scope>NUCLEOTIDE SEQUENCE</scope>
    <source>
        <strain evidence="3">GR1</strain>
    </source>
</reference>
<dbReference type="GO" id="GO:0003677">
    <property type="term" value="F:DNA binding"/>
    <property type="evidence" value="ECO:0007669"/>
    <property type="project" value="InterPro"/>
</dbReference>
<sequence length="311" mass="35240">MKGKIALYSRVSTSEQSEHGYSEKEQEQLLIKEVMKNFPGYDYETYTDSGISGKNIEGRPAMKRLLQDVKDNKIEIVLSWKLNRISRSMRDVFNIIHEFKEHGVGYKSISENIDTSNASGEVLVTMFGLIGSIERSTLASNVKMSMNAKARSGEAITGRVLGYKLSLNPLTQKNDLVIDENEAHIVREIFDLYLNHNKGLKAITTILNQKGYRTINQKPFSVFGVKYILNNPVYKGYVRFNNHQNWAVQRRSGKSDKNDVILVKGKHEAIISEDVFDQVHEKLASKSFKPGRPIGGDFYLRGLIKCPECGK</sequence>
<feature type="domain" description="Resolvase/invertase-type recombinase catalytic" evidence="1">
    <location>
        <begin position="4"/>
        <end position="153"/>
    </location>
</feature>
<dbReference type="PROSITE" id="PS51736">
    <property type="entry name" value="RECOMBINASES_3"/>
    <property type="match status" value="1"/>
</dbReference>
<dbReference type="Gene3D" id="3.40.50.1390">
    <property type="entry name" value="Resolvase, N-terminal catalytic domain"/>
    <property type="match status" value="1"/>
</dbReference>
<evidence type="ECO:0000259" key="2">
    <source>
        <dbReference type="PROSITE" id="PS51737"/>
    </source>
</evidence>
<dbReference type="PANTHER" id="PTHR30461:SF23">
    <property type="entry name" value="DNA RECOMBINASE-RELATED"/>
    <property type="match status" value="1"/>
</dbReference>
<evidence type="ECO:0000313" key="3">
    <source>
        <dbReference type="EMBL" id="BAO66091.1"/>
    </source>
</evidence>
<dbReference type="InterPro" id="IPR036162">
    <property type="entry name" value="Resolvase-like_N_sf"/>
</dbReference>
<dbReference type="Pfam" id="PF00239">
    <property type="entry name" value="Resolvase"/>
    <property type="match status" value="1"/>
</dbReference>
<dbReference type="Pfam" id="PF07508">
    <property type="entry name" value="Recombinase"/>
    <property type="match status" value="1"/>
</dbReference>
<dbReference type="InterPro" id="IPR038109">
    <property type="entry name" value="DNA_bind_recomb_sf"/>
</dbReference>
<feature type="domain" description="Recombinase" evidence="2">
    <location>
        <begin position="160"/>
        <end position="289"/>
    </location>
</feature>
<dbReference type="InterPro" id="IPR050639">
    <property type="entry name" value="SSR_resolvase"/>
</dbReference>
<protein>
    <submittedName>
        <fullName evidence="3">Cassette chromosome recombinase C</fullName>
    </submittedName>
</protein>
<dbReference type="EMBL" id="AB781448">
    <property type="protein sequence ID" value="BAO66091.1"/>
    <property type="molecule type" value="Genomic_DNA"/>
</dbReference>
<reference evidence="3" key="2">
    <citation type="journal article" date="2014" name="PLoS ONE">
        <title>Novel Rearrangements in the Staphylococcal Cassette Chromosome Mec Type V Elements of Indian ST772 and ST672 Methicillin Resistant Staphylococcus aureus Strains.</title>
        <authorList>
            <person name="Balakuntla J."/>
            <person name="Prabhakara S."/>
            <person name="Arakere G."/>
        </authorList>
    </citation>
    <scope>NUCLEOTIDE SEQUENCE</scope>
    <source>
        <strain evidence="3">GR1</strain>
    </source>
</reference>
<dbReference type="InterPro" id="IPR011109">
    <property type="entry name" value="DNA_bind_recombinase_dom"/>
</dbReference>